<dbReference type="GO" id="GO:0008528">
    <property type="term" value="F:G protein-coupled peptide receptor activity"/>
    <property type="evidence" value="ECO:0007669"/>
    <property type="project" value="TreeGrafter"/>
</dbReference>
<feature type="transmembrane region" description="Helical" evidence="16">
    <location>
        <begin position="461"/>
        <end position="483"/>
    </location>
</feature>
<keyword evidence="11" id="KW-0675">Receptor</keyword>
<dbReference type="PANTHER" id="PTHR46216:SF3">
    <property type="entry name" value="PROSAPOSIN RECEPTOR GPR37"/>
    <property type="match status" value="1"/>
</dbReference>
<dbReference type="Proteomes" id="UP001046870">
    <property type="component" value="Chromosome 25"/>
</dbReference>
<keyword evidence="12" id="KW-0325">Glycoprotein</keyword>
<dbReference type="SUPFAM" id="SSF81321">
    <property type="entry name" value="Family A G protein-coupled receptor-like"/>
    <property type="match status" value="1"/>
</dbReference>
<dbReference type="InterPro" id="IPR017452">
    <property type="entry name" value="GPCR_Rhodpsn_7TM"/>
</dbReference>
<comment type="caution">
    <text evidence="19">The sequence shown here is derived from an EMBL/GenBank/DDBJ whole genome shotgun (WGS) entry which is preliminary data.</text>
</comment>
<dbReference type="EMBL" id="JAFDVH010000025">
    <property type="protein sequence ID" value="KAG7454547.1"/>
    <property type="molecule type" value="Genomic_DNA"/>
</dbReference>
<evidence type="ECO:0000256" key="16">
    <source>
        <dbReference type="SAM" id="Phobius"/>
    </source>
</evidence>
<feature type="region of interest" description="Disordered" evidence="15">
    <location>
        <begin position="119"/>
        <end position="207"/>
    </location>
</feature>
<keyword evidence="6" id="KW-0832">Ubl conjugation</keyword>
<evidence type="ECO:0000256" key="5">
    <source>
        <dbReference type="ARBA" id="ARBA00022729"/>
    </source>
</evidence>
<dbReference type="FunFam" id="1.20.1070.10:FF:000059">
    <property type="entry name" value="G protein-coupled receptor 37"/>
    <property type="match status" value="1"/>
</dbReference>
<feature type="region of interest" description="Disordered" evidence="15">
    <location>
        <begin position="25"/>
        <end position="46"/>
    </location>
</feature>
<keyword evidence="20" id="KW-1185">Reference proteome</keyword>
<accession>A0A9D3P8V7</accession>
<evidence type="ECO:0000256" key="1">
    <source>
        <dbReference type="ARBA" id="ARBA00004316"/>
    </source>
</evidence>
<dbReference type="InterPro" id="IPR000276">
    <property type="entry name" value="GPCR_Rhodpsn"/>
</dbReference>
<dbReference type="GO" id="GO:0005886">
    <property type="term" value="C:plasma membrane"/>
    <property type="evidence" value="ECO:0007669"/>
    <property type="project" value="UniProtKB-SubCell"/>
</dbReference>
<dbReference type="GO" id="GO:0007193">
    <property type="term" value="P:adenylate cyclase-inhibiting G protein-coupled receptor signaling pathway"/>
    <property type="evidence" value="ECO:0007669"/>
    <property type="project" value="TreeGrafter"/>
</dbReference>
<dbReference type="GO" id="GO:0043410">
    <property type="term" value="P:positive regulation of MAPK cascade"/>
    <property type="evidence" value="ECO:0007669"/>
    <property type="project" value="TreeGrafter"/>
</dbReference>
<dbReference type="PROSITE" id="PS50262">
    <property type="entry name" value="G_PROTEIN_RECEP_F1_2"/>
    <property type="match status" value="1"/>
</dbReference>
<keyword evidence="5 17" id="KW-0732">Signal</keyword>
<dbReference type="GO" id="GO:0036505">
    <property type="term" value="F:prosaposin receptor activity"/>
    <property type="evidence" value="ECO:0007669"/>
    <property type="project" value="TreeGrafter"/>
</dbReference>
<evidence type="ECO:0000256" key="8">
    <source>
        <dbReference type="ARBA" id="ARBA00023040"/>
    </source>
</evidence>
<evidence type="ECO:0000259" key="18">
    <source>
        <dbReference type="PROSITE" id="PS50262"/>
    </source>
</evidence>
<keyword evidence="7 16" id="KW-1133">Transmembrane helix</keyword>
<gene>
    <name evidence="19" type="ORF">MATL_G00260870</name>
</gene>
<dbReference type="AlphaFoldDB" id="A0A9D3P8V7"/>
<feature type="transmembrane region" description="Helical" evidence="16">
    <location>
        <begin position="358"/>
        <end position="377"/>
    </location>
</feature>
<evidence type="ECO:0000256" key="12">
    <source>
        <dbReference type="ARBA" id="ARBA00023180"/>
    </source>
</evidence>
<evidence type="ECO:0000256" key="14">
    <source>
        <dbReference type="ARBA" id="ARBA00023273"/>
    </source>
</evidence>
<dbReference type="Gene3D" id="1.20.1070.10">
    <property type="entry name" value="Rhodopsin 7-helix transmembrane proteins"/>
    <property type="match status" value="1"/>
</dbReference>
<protein>
    <recommendedName>
        <fullName evidence="18">G-protein coupled receptors family 1 profile domain-containing protein</fullName>
    </recommendedName>
</protein>
<dbReference type="GO" id="GO:0043235">
    <property type="term" value="C:receptor complex"/>
    <property type="evidence" value="ECO:0007669"/>
    <property type="project" value="TreeGrafter"/>
</dbReference>
<proteinExistence type="predicted"/>
<keyword evidence="4 16" id="KW-0812">Transmembrane</keyword>
<evidence type="ECO:0000313" key="20">
    <source>
        <dbReference type="Proteomes" id="UP001046870"/>
    </source>
</evidence>
<keyword evidence="9 16" id="KW-0472">Membrane</keyword>
<evidence type="ECO:0000256" key="7">
    <source>
        <dbReference type="ARBA" id="ARBA00022989"/>
    </source>
</evidence>
<dbReference type="GO" id="GO:0042995">
    <property type="term" value="C:cell projection"/>
    <property type="evidence" value="ECO:0007669"/>
    <property type="project" value="UniProtKB-SubCell"/>
</dbReference>
<evidence type="ECO:0000256" key="13">
    <source>
        <dbReference type="ARBA" id="ARBA00023224"/>
    </source>
</evidence>
<dbReference type="PANTHER" id="PTHR46216">
    <property type="entry name" value="PROSAPOSIN RECEPTOR GPR37 FAMILY MEMBER"/>
    <property type="match status" value="1"/>
</dbReference>
<evidence type="ECO:0000256" key="3">
    <source>
        <dbReference type="ARBA" id="ARBA00022475"/>
    </source>
</evidence>
<evidence type="ECO:0000256" key="15">
    <source>
        <dbReference type="SAM" id="MobiDB-lite"/>
    </source>
</evidence>
<evidence type="ECO:0000256" key="10">
    <source>
        <dbReference type="ARBA" id="ARBA00023157"/>
    </source>
</evidence>
<name>A0A9D3P8V7_MEGAT</name>
<dbReference type="InterPro" id="IPR003909">
    <property type="entry name" value="GPR37_orph"/>
</dbReference>
<keyword evidence="13" id="KW-0807">Transducer</keyword>
<evidence type="ECO:0000256" key="2">
    <source>
        <dbReference type="ARBA" id="ARBA00004651"/>
    </source>
</evidence>
<feature type="transmembrane region" description="Helical" evidence="16">
    <location>
        <begin position="318"/>
        <end position="338"/>
    </location>
</feature>
<feature type="domain" description="G-protein coupled receptors family 1 profile" evidence="18">
    <location>
        <begin position="297"/>
        <end position="568"/>
    </location>
</feature>
<feature type="chain" id="PRO_5039139814" description="G-protein coupled receptors family 1 profile domain-containing protein" evidence="17">
    <location>
        <begin position="21"/>
        <end position="676"/>
    </location>
</feature>
<feature type="compositionally biased region" description="Polar residues" evidence="15">
    <location>
        <begin position="28"/>
        <end position="42"/>
    </location>
</feature>
<feature type="signal peptide" evidence="17">
    <location>
        <begin position="1"/>
        <end position="20"/>
    </location>
</feature>
<keyword evidence="14" id="KW-0966">Cell projection</keyword>
<feature type="transmembrane region" description="Helical" evidence="16">
    <location>
        <begin position="278"/>
        <end position="306"/>
    </location>
</feature>
<dbReference type="OrthoDB" id="9939725at2759"/>
<keyword evidence="10" id="KW-1015">Disulfide bond</keyword>
<feature type="region of interest" description="Disordered" evidence="15">
    <location>
        <begin position="621"/>
        <end position="641"/>
    </location>
</feature>
<sequence>MHVLHLRIIFFLVWSEDVLTHRHDSKTRASVTPKNHNYNVAQRSVHKSISESTRRWRRAYGSVITDMVHGRGPATGVSPRDAIKTSVINSNASSFKIKSIAMHETKRFAHKNADSSNYHETPAMYSPAATRCQESRRRRTEKLDSVKPASMETPGDGYNSSKPRSPGEFKGHVRTHRHKRGTTDHQKNVRKRLKRDRLPPTQSHTLLGPTLSEEEMDSTTLAFTPSTDFPFDMTTIYEPFTPPYDDLWETVTPPIPPNTQEKTNDTKNPFYPITSESYGAYAILCVSVIIFTVGVIGNISTMCIVCHNYYMRSISNSLLANLAFWDFVVVVVCLPLVVYQELTKSWLLGEFSCKLVSYIEVVSLGVATFTLCALCIDRFRAATSAQMYYEMTENCGSTAAKLAVIWVGALLLALPELIVHQLTAGAGDSPDAPARERCEVAISLELPDTVYVVGLTYAGARLWWCFGCYFCLPTLFTIGGALATARRIRLAEKAGARGGKQQARLEGQMNCAVVALAILYGLCVIPENASNAVSFYMAAGVPRRAADLLRLLAQLLLFLRSAATPSLLFCVCRPFGRAFVECCCCCCRRRRAPGGPPSSASAAASEDDDRERTAELELSPFGSVRATRPSTPPWGRSAERRPTHHTCTRFIQAPGCVPTLHSAFIHKLCKMYTSAA</sequence>
<dbReference type="Pfam" id="PF00001">
    <property type="entry name" value="7tm_1"/>
    <property type="match status" value="1"/>
</dbReference>
<evidence type="ECO:0000256" key="17">
    <source>
        <dbReference type="SAM" id="SignalP"/>
    </source>
</evidence>
<dbReference type="PRINTS" id="PR00237">
    <property type="entry name" value="GPCRRHODOPSN"/>
</dbReference>
<keyword evidence="8" id="KW-0297">G-protein coupled receptor</keyword>
<organism evidence="19 20">
    <name type="scientific">Megalops atlanticus</name>
    <name type="common">Tarpon</name>
    <name type="synonym">Clupea gigantea</name>
    <dbReference type="NCBI Taxonomy" id="7932"/>
    <lineage>
        <taxon>Eukaryota</taxon>
        <taxon>Metazoa</taxon>
        <taxon>Chordata</taxon>
        <taxon>Craniata</taxon>
        <taxon>Vertebrata</taxon>
        <taxon>Euteleostomi</taxon>
        <taxon>Actinopterygii</taxon>
        <taxon>Neopterygii</taxon>
        <taxon>Teleostei</taxon>
        <taxon>Elopiformes</taxon>
        <taxon>Megalopidae</taxon>
        <taxon>Megalops</taxon>
    </lineage>
</organism>
<evidence type="ECO:0000256" key="4">
    <source>
        <dbReference type="ARBA" id="ARBA00022692"/>
    </source>
</evidence>
<evidence type="ECO:0000256" key="9">
    <source>
        <dbReference type="ARBA" id="ARBA00023136"/>
    </source>
</evidence>
<reference evidence="19" key="1">
    <citation type="submission" date="2021-01" db="EMBL/GenBank/DDBJ databases">
        <authorList>
            <person name="Zahm M."/>
            <person name="Roques C."/>
            <person name="Cabau C."/>
            <person name="Klopp C."/>
            <person name="Donnadieu C."/>
            <person name="Jouanno E."/>
            <person name="Lampietro C."/>
            <person name="Louis A."/>
            <person name="Herpin A."/>
            <person name="Echchiki A."/>
            <person name="Berthelot C."/>
            <person name="Parey E."/>
            <person name="Roest-Crollius H."/>
            <person name="Braasch I."/>
            <person name="Postlethwait J."/>
            <person name="Bobe J."/>
            <person name="Montfort J."/>
            <person name="Bouchez O."/>
            <person name="Begum T."/>
            <person name="Mejri S."/>
            <person name="Adams A."/>
            <person name="Chen W.-J."/>
            <person name="Guiguen Y."/>
        </authorList>
    </citation>
    <scope>NUCLEOTIDE SEQUENCE</scope>
    <source>
        <strain evidence="19">YG-15Mar2019-1</strain>
        <tissue evidence="19">Brain</tissue>
    </source>
</reference>
<dbReference type="PRINTS" id="PR01421">
    <property type="entry name" value="GPR37ORPHANR"/>
</dbReference>
<evidence type="ECO:0000256" key="11">
    <source>
        <dbReference type="ARBA" id="ARBA00023170"/>
    </source>
</evidence>
<keyword evidence="3" id="KW-1003">Cell membrane</keyword>
<evidence type="ECO:0000313" key="19">
    <source>
        <dbReference type="EMBL" id="KAG7454547.1"/>
    </source>
</evidence>
<comment type="subcellular location">
    <subcellularLocation>
        <location evidence="2">Cell membrane</location>
        <topology evidence="2">Multi-pass membrane protein</topology>
    </subcellularLocation>
    <subcellularLocation>
        <location evidence="1">Cell projection</location>
    </subcellularLocation>
</comment>
<evidence type="ECO:0000256" key="6">
    <source>
        <dbReference type="ARBA" id="ARBA00022843"/>
    </source>
</evidence>
<feature type="transmembrane region" description="Helical" evidence="16">
    <location>
        <begin position="398"/>
        <end position="419"/>
    </location>
</feature>